<dbReference type="PIRSF" id="PIRSF001418">
    <property type="entry name" value="ACN"/>
    <property type="match status" value="1"/>
</dbReference>
<dbReference type="SUPFAM" id="SSF53732">
    <property type="entry name" value="Aconitase iron-sulfur domain"/>
    <property type="match status" value="1"/>
</dbReference>
<dbReference type="AlphaFoldDB" id="A0A9P8MID5"/>
<keyword evidence="11" id="KW-0479">Metal-binding</keyword>
<comment type="catalytic activity">
    <reaction evidence="1 18">
        <text>(2R,3S)-3-isopropylmalate = (2S)-2-isopropylmalate</text>
        <dbReference type="Rhea" id="RHEA:32287"/>
        <dbReference type="ChEBI" id="CHEBI:1178"/>
        <dbReference type="ChEBI" id="CHEBI:35121"/>
        <dbReference type="EC" id="4.2.1.33"/>
    </reaction>
</comment>
<dbReference type="InterPro" id="IPR015928">
    <property type="entry name" value="Aconitase/3IPM_dehydase_swvl"/>
</dbReference>
<comment type="caution">
    <text evidence="22">The sequence shown here is derived from an EMBL/GenBank/DDBJ whole genome shotgun (WGS) entry which is preliminary data.</text>
</comment>
<dbReference type="CDD" id="cd01577">
    <property type="entry name" value="IPMI_Swivel"/>
    <property type="match status" value="1"/>
</dbReference>
<keyword evidence="12" id="KW-0408">Iron</keyword>
<evidence type="ECO:0000256" key="5">
    <source>
        <dbReference type="ARBA" id="ARBA00007185"/>
    </source>
</evidence>
<dbReference type="HAMAP" id="MF_01031">
    <property type="entry name" value="LeuD_type1"/>
    <property type="match status" value="1"/>
</dbReference>
<dbReference type="CDD" id="cd01583">
    <property type="entry name" value="IPMI"/>
    <property type="match status" value="1"/>
</dbReference>
<proteinExistence type="inferred from homology"/>
<evidence type="ECO:0000256" key="18">
    <source>
        <dbReference type="PIRNR" id="PIRNR001418"/>
    </source>
</evidence>
<dbReference type="NCBIfam" id="NF004016">
    <property type="entry name" value="PRK05478.1"/>
    <property type="match status" value="1"/>
</dbReference>
<dbReference type="EMBL" id="JACEFI010000002">
    <property type="protein sequence ID" value="KAH0600402.1"/>
    <property type="molecule type" value="Genomic_DNA"/>
</dbReference>
<evidence type="ECO:0000256" key="13">
    <source>
        <dbReference type="ARBA" id="ARBA00023014"/>
    </source>
</evidence>
<dbReference type="Proteomes" id="UP000764110">
    <property type="component" value="Unassembled WGS sequence"/>
</dbReference>
<evidence type="ECO:0000256" key="4">
    <source>
        <dbReference type="ARBA" id="ARBA00004729"/>
    </source>
</evidence>
<feature type="compositionally biased region" description="Basic and acidic residues" evidence="19">
    <location>
        <begin position="523"/>
        <end position="539"/>
    </location>
</feature>
<evidence type="ECO:0000256" key="6">
    <source>
        <dbReference type="ARBA" id="ARBA00011998"/>
    </source>
</evidence>
<evidence type="ECO:0000256" key="7">
    <source>
        <dbReference type="ARBA" id="ARBA00014371"/>
    </source>
</evidence>
<gene>
    <name evidence="22" type="ORF">MHUMG1_01398</name>
</gene>
<dbReference type="GO" id="GO:0046872">
    <property type="term" value="F:metal ion binding"/>
    <property type="evidence" value="ECO:0007669"/>
    <property type="project" value="UniProtKB-KW"/>
</dbReference>
<keyword evidence="9" id="KW-0004">4Fe-4S</keyword>
<dbReference type="GO" id="GO:0003861">
    <property type="term" value="F:3-isopropylmalate dehydratase activity"/>
    <property type="evidence" value="ECO:0007669"/>
    <property type="project" value="UniProtKB-EC"/>
</dbReference>
<comment type="pathway">
    <text evidence="4 18">Amino-acid biosynthesis; L-leucine biosynthesis; L-leucine from 3-methyl-2-oxobutanoate: step 2/4.</text>
</comment>
<dbReference type="Pfam" id="PF00694">
    <property type="entry name" value="Aconitase_C"/>
    <property type="match status" value="1"/>
</dbReference>
<evidence type="ECO:0000259" key="21">
    <source>
        <dbReference type="Pfam" id="PF00694"/>
    </source>
</evidence>
<keyword evidence="15 18" id="KW-0100">Branched-chain amino acid biosynthesis</keyword>
<comment type="cofactor">
    <cofactor evidence="2">
        <name>[4Fe-4S] cluster</name>
        <dbReference type="ChEBI" id="CHEBI:49883"/>
    </cofactor>
</comment>
<dbReference type="InterPro" id="IPR033940">
    <property type="entry name" value="IPMI_Swivel"/>
</dbReference>
<dbReference type="GO" id="GO:0051539">
    <property type="term" value="F:4 iron, 4 sulfur cluster binding"/>
    <property type="evidence" value="ECO:0007669"/>
    <property type="project" value="UniProtKB-KW"/>
</dbReference>
<evidence type="ECO:0000256" key="12">
    <source>
        <dbReference type="ARBA" id="ARBA00023004"/>
    </source>
</evidence>
<dbReference type="InterPro" id="IPR018136">
    <property type="entry name" value="Aconitase_4Fe-4S_BS"/>
</dbReference>
<dbReference type="FunFam" id="3.20.19.10:FF:000003">
    <property type="entry name" value="3-isopropylmalate dehydratase small subunit"/>
    <property type="match status" value="1"/>
</dbReference>
<evidence type="ECO:0000256" key="17">
    <source>
        <dbReference type="ARBA" id="ARBA00033368"/>
    </source>
</evidence>
<dbReference type="NCBIfam" id="NF002458">
    <property type="entry name" value="PRK01641.1"/>
    <property type="match status" value="1"/>
</dbReference>
<comment type="function">
    <text evidence="3 18">Catalyzes the isomerization between 2-isopropylmalate and 3-isopropylmalate, via the formation of 2-isopropylmaleate.</text>
</comment>
<dbReference type="FunFam" id="3.30.499.10:FF:000007">
    <property type="entry name" value="3-isopropylmalate dehydratase large subunit"/>
    <property type="match status" value="1"/>
</dbReference>
<feature type="domain" description="Aconitase A/isopropylmalate dehydratase small subunit swivel" evidence="21">
    <location>
        <begin position="567"/>
        <end position="689"/>
    </location>
</feature>
<reference evidence="22 23" key="1">
    <citation type="submission" date="2020-07" db="EMBL/GenBank/DDBJ databases">
        <title>Metarhizium humberi genome.</title>
        <authorList>
            <person name="Lysoe E."/>
        </authorList>
    </citation>
    <scope>NUCLEOTIDE SEQUENCE [LARGE SCALE GENOMIC DNA]</scope>
    <source>
        <strain evidence="22 23">ESALQ1638</strain>
    </source>
</reference>
<evidence type="ECO:0000256" key="3">
    <source>
        <dbReference type="ARBA" id="ARBA00002695"/>
    </source>
</evidence>
<dbReference type="InterPro" id="IPR036008">
    <property type="entry name" value="Aconitase_4Fe-4S_dom"/>
</dbReference>
<dbReference type="Gene3D" id="3.30.499.10">
    <property type="entry name" value="Aconitase, domain 3"/>
    <property type="match status" value="2"/>
</dbReference>
<dbReference type="PANTHER" id="PTHR43822:SF9">
    <property type="entry name" value="3-ISOPROPYLMALATE DEHYDRATASE"/>
    <property type="match status" value="1"/>
</dbReference>
<evidence type="ECO:0000256" key="10">
    <source>
        <dbReference type="ARBA" id="ARBA00022605"/>
    </source>
</evidence>
<dbReference type="InterPro" id="IPR001030">
    <property type="entry name" value="Acoase/IPM_deHydtase_lsu_aba"/>
</dbReference>
<feature type="region of interest" description="Disordered" evidence="19">
    <location>
        <begin position="776"/>
        <end position="804"/>
    </location>
</feature>
<dbReference type="NCBIfam" id="TIGR00170">
    <property type="entry name" value="leuC"/>
    <property type="match status" value="1"/>
</dbReference>
<evidence type="ECO:0000256" key="1">
    <source>
        <dbReference type="ARBA" id="ARBA00000491"/>
    </source>
</evidence>
<feature type="compositionally biased region" description="Low complexity" evidence="19">
    <location>
        <begin position="550"/>
        <end position="563"/>
    </location>
</feature>
<evidence type="ECO:0000256" key="15">
    <source>
        <dbReference type="ARBA" id="ARBA00023304"/>
    </source>
</evidence>
<evidence type="ECO:0000256" key="2">
    <source>
        <dbReference type="ARBA" id="ARBA00001966"/>
    </source>
</evidence>
<dbReference type="PROSITE" id="PS00450">
    <property type="entry name" value="ACONITASE_1"/>
    <property type="match status" value="1"/>
</dbReference>
<evidence type="ECO:0000256" key="14">
    <source>
        <dbReference type="ARBA" id="ARBA00023239"/>
    </source>
</evidence>
<name>A0A9P8MID5_9HYPO</name>
<dbReference type="InterPro" id="IPR004430">
    <property type="entry name" value="3-IsopropMal_deHydase_lsu"/>
</dbReference>
<sequence>MPGPERNPQTLYDKVLSNHIVDEKLDGTILLYIGMSCTVLRFAATTADFFFLLRLDRHLVHEVTSPQAFEGLKNAGRRVRRPDCTLATTDHNVPTTSRKGMKDIATFIEEDDSRTQCVTLEENVKDFGLTYFGLGDKRQGIVHVIGPEQGFTLPGTTVVCGDSHTSTHGAFGSLAFGIGTSEVEHVLATQCLITKRSKNMRIQVDGELAPGVSSKDIILHAIGKIGTAGGTGAVIEFCGSVIRSLSMEARMSICNMSIEGGARAGMVAPDETTFEYLKGRPLAPKFGSDGWNRATAYWKALQSDPGAKYDIDVFIDGKDIIPTVTWGTSPEDVIPITGVVPDPETFASEAKKATGRRMLEYMGLTAGTPMEEIVVDKVFIGSCTNSRIEDLRAAAHVVKGKKIASNIKRAMVVPGSGLVKTQAEEEGIDQVFVDAGFEWREAGCSMCLGMNPDILSPQERCASTSNRNFEGRQGAGGRTHLMSPVMAAAAAIVGKLADVRKLASYKASPHVEASVTPSTSQKAHVDERVATDAHEREVIGDQPEDSEPHTNTSVSTSNGGSSTAGLPKFLSHKGIAAPLDMANVDTDAIIPKQFLKTIKRTGLGTALFHALRYSPDGSDNPDFVLNQEPYRNAKILVCTGPNFGCGSSREHAPWALLDFGIKCVIAPSFADIFFNNTFKNGMLPIKIENKSDLDAIADEARAGREIEIDLPSQLIKNSVGDTICAFDVEEFRKHCLVNGLDDIGLTMQMEDKIGEFEKKMTEDTPWLDGTAYLKRPGQGGKLAAKAVPVPKTNRGEEKKEPLEW</sequence>
<feature type="region of interest" description="Disordered" evidence="19">
    <location>
        <begin position="507"/>
        <end position="563"/>
    </location>
</feature>
<dbReference type="GO" id="GO:0009098">
    <property type="term" value="P:L-leucine biosynthetic process"/>
    <property type="evidence" value="ECO:0007669"/>
    <property type="project" value="UniProtKB-KW"/>
</dbReference>
<dbReference type="SUPFAM" id="SSF52016">
    <property type="entry name" value="LeuD/IlvD-like"/>
    <property type="match status" value="1"/>
</dbReference>
<dbReference type="InterPro" id="IPR012235">
    <property type="entry name" value="3-IsopropMal_deHydtase_ssu/lsu"/>
</dbReference>
<keyword evidence="10 18" id="KW-0028">Amino-acid biosynthesis</keyword>
<feature type="compositionally biased region" description="Basic and acidic residues" evidence="19">
    <location>
        <begin position="793"/>
        <end position="804"/>
    </location>
</feature>
<dbReference type="InterPro" id="IPR033941">
    <property type="entry name" value="IPMI_cat"/>
</dbReference>
<dbReference type="InterPro" id="IPR050067">
    <property type="entry name" value="IPM_dehydratase_rel_enz"/>
</dbReference>
<dbReference type="NCBIfam" id="TIGR00171">
    <property type="entry name" value="leuD"/>
    <property type="match status" value="1"/>
</dbReference>
<keyword evidence="14 18" id="KW-0456">Lyase</keyword>
<dbReference type="PRINTS" id="PR00415">
    <property type="entry name" value="ACONITASE"/>
</dbReference>
<dbReference type="Pfam" id="PF00330">
    <property type="entry name" value="Aconitase"/>
    <property type="match status" value="1"/>
</dbReference>
<dbReference type="HAMAP" id="MF_01026">
    <property type="entry name" value="LeuC_type1"/>
    <property type="match status" value="1"/>
</dbReference>
<evidence type="ECO:0000313" key="23">
    <source>
        <dbReference type="Proteomes" id="UP000764110"/>
    </source>
</evidence>
<dbReference type="InterPro" id="IPR004431">
    <property type="entry name" value="3-IsopropMal_deHydase_ssu"/>
</dbReference>
<evidence type="ECO:0000256" key="16">
    <source>
        <dbReference type="ARBA" id="ARBA00031631"/>
    </source>
</evidence>
<dbReference type="EC" id="4.2.1.33" evidence="6 18"/>
<dbReference type="InterPro" id="IPR015931">
    <property type="entry name" value="Acnase/IPM_dHydase_lsu_aba_1/3"/>
</dbReference>
<dbReference type="GO" id="GO:0009316">
    <property type="term" value="C:3-isopropylmalate dehydratase complex"/>
    <property type="evidence" value="ECO:0007669"/>
    <property type="project" value="InterPro"/>
</dbReference>
<comment type="similarity">
    <text evidence="5 18">Belongs to the aconitase/IPM isomerase family.</text>
</comment>
<keyword evidence="8 18" id="KW-0432">Leucine biosynthesis</keyword>
<organism evidence="22 23">
    <name type="scientific">Metarhizium humberi</name>
    <dbReference type="NCBI Taxonomy" id="2596975"/>
    <lineage>
        <taxon>Eukaryota</taxon>
        <taxon>Fungi</taxon>
        <taxon>Dikarya</taxon>
        <taxon>Ascomycota</taxon>
        <taxon>Pezizomycotina</taxon>
        <taxon>Sordariomycetes</taxon>
        <taxon>Hypocreomycetidae</taxon>
        <taxon>Hypocreales</taxon>
        <taxon>Clavicipitaceae</taxon>
        <taxon>Metarhizium</taxon>
    </lineage>
</organism>
<dbReference type="PANTHER" id="PTHR43822">
    <property type="entry name" value="HOMOACONITASE, MITOCHONDRIAL-RELATED"/>
    <property type="match status" value="1"/>
</dbReference>
<evidence type="ECO:0000256" key="9">
    <source>
        <dbReference type="ARBA" id="ARBA00022485"/>
    </source>
</evidence>
<evidence type="ECO:0000256" key="8">
    <source>
        <dbReference type="ARBA" id="ARBA00022430"/>
    </source>
</evidence>
<dbReference type="InterPro" id="IPR000573">
    <property type="entry name" value="AconitaseA/IPMdHydase_ssu_swvl"/>
</dbReference>
<dbReference type="PROSITE" id="PS01244">
    <property type="entry name" value="ACONITASE_2"/>
    <property type="match status" value="1"/>
</dbReference>
<feature type="domain" description="Aconitase/3-isopropylmalate dehydratase large subunit alpha/beta/alpha" evidence="20">
    <location>
        <begin position="55"/>
        <end position="494"/>
    </location>
</feature>
<dbReference type="Gene3D" id="3.20.19.10">
    <property type="entry name" value="Aconitase, domain 4"/>
    <property type="match status" value="1"/>
</dbReference>
<keyword evidence="13" id="KW-0411">Iron-sulfur</keyword>
<accession>A0A9P8MID5</accession>
<evidence type="ECO:0000259" key="20">
    <source>
        <dbReference type="Pfam" id="PF00330"/>
    </source>
</evidence>
<evidence type="ECO:0000256" key="19">
    <source>
        <dbReference type="SAM" id="MobiDB-lite"/>
    </source>
</evidence>
<evidence type="ECO:0000256" key="11">
    <source>
        <dbReference type="ARBA" id="ARBA00022723"/>
    </source>
</evidence>
<keyword evidence="23" id="KW-1185">Reference proteome</keyword>
<protein>
    <recommendedName>
        <fullName evidence="7 18">3-isopropylmalate dehydratase</fullName>
        <ecNumber evidence="6 18">4.2.1.33</ecNumber>
    </recommendedName>
    <alternativeName>
        <fullName evidence="16 18">Alpha-IPM isomerase</fullName>
    </alternativeName>
    <alternativeName>
        <fullName evidence="17 18">Isopropylmalate isomerase</fullName>
    </alternativeName>
</protein>
<dbReference type="NCBIfam" id="NF009116">
    <property type="entry name" value="PRK12466.1"/>
    <property type="match status" value="1"/>
</dbReference>
<evidence type="ECO:0000313" key="22">
    <source>
        <dbReference type="EMBL" id="KAH0600402.1"/>
    </source>
</evidence>